<reference evidence="3" key="1">
    <citation type="submission" date="2019-12" db="EMBL/GenBank/DDBJ databases">
        <title>Whole-genome sequence of tobacco pathogen Ralstonia pseudosolanacearum strain RS, originating from Yunnan province of China.</title>
        <authorList>
            <person name="Lu C.-H."/>
        </authorList>
    </citation>
    <scope>NUCLEOTIDE SEQUENCE [LARGE SCALE GENOMIC DNA]</scope>
    <source>
        <strain evidence="3">RS</strain>
        <plasmid evidence="3">pRS</plasmid>
    </source>
</reference>
<evidence type="ECO:0000313" key="2">
    <source>
        <dbReference type="EMBL" id="QUP60903.1"/>
    </source>
</evidence>
<feature type="transmembrane region" description="Helical" evidence="1">
    <location>
        <begin position="12"/>
        <end position="36"/>
    </location>
</feature>
<dbReference type="PROSITE" id="PS00409">
    <property type="entry name" value="PROKAR_NTER_METHYL"/>
    <property type="match status" value="1"/>
</dbReference>
<evidence type="ECO:0000313" key="3">
    <source>
        <dbReference type="Proteomes" id="UP000680989"/>
    </source>
</evidence>
<dbReference type="InterPro" id="IPR045584">
    <property type="entry name" value="Pilin-like"/>
</dbReference>
<keyword evidence="3" id="KW-1185">Reference proteome</keyword>
<gene>
    <name evidence="2" type="ORF">GO999_20460</name>
</gene>
<dbReference type="RefSeq" id="WP_211907173.1">
    <property type="nucleotide sequence ID" value="NZ_CP046675.1"/>
</dbReference>
<sequence length="156" mass="16467">MKSQQTASAIRHSAGFTLVELMVTLAIVAILVAIAYPSYSSYIMKSHRAEAKTALLDLASRQERYFALQNNYASTPSALGYAGTAFPVALQTNGQTYYQLYVQVTGSPGTSTLPGFSASAVPANPGPQQSDACGTYTINQLGVQGNSGNNTASQCW</sequence>
<dbReference type="Pfam" id="PF07963">
    <property type="entry name" value="N_methyl"/>
    <property type="match status" value="1"/>
</dbReference>
<keyword evidence="1" id="KW-1133">Transmembrane helix</keyword>
<organism evidence="2 3">
    <name type="scientific">Ralstonia nicotianae</name>
    <dbReference type="NCBI Taxonomy" id="3037696"/>
    <lineage>
        <taxon>Bacteria</taxon>
        <taxon>Pseudomonadati</taxon>
        <taxon>Pseudomonadota</taxon>
        <taxon>Betaproteobacteria</taxon>
        <taxon>Burkholderiales</taxon>
        <taxon>Burkholderiaceae</taxon>
        <taxon>Ralstonia</taxon>
        <taxon>Ralstonia solanacearum species complex</taxon>
    </lineage>
</organism>
<dbReference type="InterPro" id="IPR012902">
    <property type="entry name" value="N_methyl_site"/>
</dbReference>
<name>A0ABX8A0W9_9RALS</name>
<proteinExistence type="predicted"/>
<dbReference type="PANTHER" id="PTHR30093:SF47">
    <property type="entry name" value="TYPE IV PILUS NON-CORE MINOR PILIN PILE"/>
    <property type="match status" value="1"/>
</dbReference>
<dbReference type="Proteomes" id="UP000680989">
    <property type="component" value="Plasmid pRS"/>
</dbReference>
<dbReference type="PANTHER" id="PTHR30093">
    <property type="entry name" value="GENERAL SECRETION PATHWAY PROTEIN G"/>
    <property type="match status" value="1"/>
</dbReference>
<dbReference type="Gene3D" id="3.30.700.10">
    <property type="entry name" value="Glycoprotein, Type 4 Pilin"/>
    <property type="match status" value="1"/>
</dbReference>
<evidence type="ECO:0000256" key="1">
    <source>
        <dbReference type="SAM" id="Phobius"/>
    </source>
</evidence>
<geneLocation type="plasmid" evidence="2 3">
    <name>pRS</name>
</geneLocation>
<dbReference type="EMBL" id="CP046675">
    <property type="protein sequence ID" value="QUP60903.1"/>
    <property type="molecule type" value="Genomic_DNA"/>
</dbReference>
<dbReference type="SUPFAM" id="SSF54523">
    <property type="entry name" value="Pili subunits"/>
    <property type="match status" value="1"/>
</dbReference>
<keyword evidence="1" id="KW-0812">Transmembrane</keyword>
<dbReference type="InterPro" id="IPR031982">
    <property type="entry name" value="PilE-like"/>
</dbReference>
<keyword evidence="1" id="KW-0472">Membrane</keyword>
<keyword evidence="2" id="KW-0614">Plasmid</keyword>
<dbReference type="NCBIfam" id="TIGR02532">
    <property type="entry name" value="IV_pilin_GFxxxE"/>
    <property type="match status" value="1"/>
</dbReference>
<accession>A0ABX8A0W9</accession>
<protein>
    <submittedName>
        <fullName evidence="2">Prepilin-type N-terminal cleavage/methylation domain-containing protein</fullName>
    </submittedName>
</protein>
<dbReference type="Pfam" id="PF16732">
    <property type="entry name" value="ComP_DUS"/>
    <property type="match status" value="1"/>
</dbReference>